<dbReference type="PANTHER" id="PTHR33677">
    <property type="entry name" value="TRANSCRIPTIONAL REPRESSOR FRMR-RELATED"/>
    <property type="match status" value="1"/>
</dbReference>
<reference evidence="1" key="1">
    <citation type="submission" date="2020-10" db="EMBL/GenBank/DDBJ databases">
        <authorList>
            <person name="Gilroy R."/>
        </authorList>
    </citation>
    <scope>NUCLEOTIDE SEQUENCE</scope>
    <source>
        <strain evidence="1">CHK176-22527</strain>
    </source>
</reference>
<proteinExistence type="predicted"/>
<dbReference type="InterPro" id="IPR003735">
    <property type="entry name" value="Metal_Tscrpt_repr"/>
</dbReference>
<dbReference type="EMBL" id="DVLX01000103">
    <property type="protein sequence ID" value="HIU00325.1"/>
    <property type="molecule type" value="Genomic_DNA"/>
</dbReference>
<dbReference type="Gene3D" id="1.20.58.1000">
    <property type="entry name" value="Metal-sensitive repressor, helix protomer"/>
    <property type="match status" value="1"/>
</dbReference>
<evidence type="ECO:0000313" key="1">
    <source>
        <dbReference type="EMBL" id="HIU00325.1"/>
    </source>
</evidence>
<dbReference type="Pfam" id="PF02583">
    <property type="entry name" value="Trns_repr_metal"/>
    <property type="match status" value="1"/>
</dbReference>
<reference evidence="1" key="2">
    <citation type="journal article" date="2021" name="PeerJ">
        <title>Extensive microbial diversity within the chicken gut microbiome revealed by metagenomics and culture.</title>
        <authorList>
            <person name="Gilroy R."/>
            <person name="Ravi A."/>
            <person name="Getino M."/>
            <person name="Pursley I."/>
            <person name="Horton D.L."/>
            <person name="Alikhan N.F."/>
            <person name="Baker D."/>
            <person name="Gharbi K."/>
            <person name="Hall N."/>
            <person name="Watson M."/>
            <person name="Adriaenssens E.M."/>
            <person name="Foster-Nyarko E."/>
            <person name="Jarju S."/>
            <person name="Secka A."/>
            <person name="Antonio M."/>
            <person name="Oren A."/>
            <person name="Chaudhuri R.R."/>
            <person name="La Ragione R."/>
            <person name="Hildebrand F."/>
            <person name="Pallen M.J."/>
        </authorList>
    </citation>
    <scope>NUCLEOTIDE SEQUENCE</scope>
    <source>
        <strain evidence="1">CHK176-22527</strain>
    </source>
</reference>
<sequence>MEKTKENCHRTTERSENERKSLINRLSRIEGQVRGIRGMVEKDVYCTDILIQVAAVNAALNSFNKELLSEHIRNCVANDIREGNDETIEELVGVLQKLMR</sequence>
<organism evidence="1 2">
    <name type="scientific">Candidatus Allocopromorpha excrementavium</name>
    <dbReference type="NCBI Taxonomy" id="2840741"/>
    <lineage>
        <taxon>Bacteria</taxon>
        <taxon>Bacillati</taxon>
        <taxon>Bacillota</taxon>
        <taxon>Clostridia</taxon>
        <taxon>Eubacteriales</taxon>
        <taxon>Eubacteriaceae</taxon>
        <taxon>Eubacteriaceae incertae sedis</taxon>
        <taxon>Candidatus Allocopromorpha</taxon>
    </lineage>
</organism>
<dbReference type="GO" id="GO:0045892">
    <property type="term" value="P:negative regulation of DNA-templated transcription"/>
    <property type="evidence" value="ECO:0007669"/>
    <property type="project" value="UniProtKB-ARBA"/>
</dbReference>
<dbReference type="InterPro" id="IPR038390">
    <property type="entry name" value="Metal_Tscrpt_repr_sf"/>
</dbReference>
<dbReference type="GO" id="GO:0003677">
    <property type="term" value="F:DNA binding"/>
    <property type="evidence" value="ECO:0007669"/>
    <property type="project" value="InterPro"/>
</dbReference>
<dbReference type="PANTHER" id="PTHR33677:SF3">
    <property type="entry name" value="COPPER-SENSING TRANSCRIPTIONAL REPRESSOR RICR"/>
    <property type="match status" value="1"/>
</dbReference>
<accession>A0A9D1KWA5</accession>
<dbReference type="GO" id="GO:0046872">
    <property type="term" value="F:metal ion binding"/>
    <property type="evidence" value="ECO:0007669"/>
    <property type="project" value="InterPro"/>
</dbReference>
<dbReference type="AlphaFoldDB" id="A0A9D1KWA5"/>
<dbReference type="Proteomes" id="UP000824159">
    <property type="component" value="Unassembled WGS sequence"/>
</dbReference>
<protein>
    <submittedName>
        <fullName evidence="1">Metal-sensing transcriptional repressor</fullName>
    </submittedName>
</protein>
<gene>
    <name evidence="1" type="ORF">IAD12_08830</name>
</gene>
<dbReference type="CDD" id="cd10156">
    <property type="entry name" value="FpFrmR-Cterm-like_DUF156"/>
    <property type="match status" value="1"/>
</dbReference>
<name>A0A9D1KWA5_9FIRM</name>
<evidence type="ECO:0000313" key="2">
    <source>
        <dbReference type="Proteomes" id="UP000824159"/>
    </source>
</evidence>
<comment type="caution">
    <text evidence="1">The sequence shown here is derived from an EMBL/GenBank/DDBJ whole genome shotgun (WGS) entry which is preliminary data.</text>
</comment>